<reference evidence="1" key="1">
    <citation type="submission" date="2020-11" db="EMBL/GenBank/DDBJ databases">
        <authorList>
            <consortium name="DOE Joint Genome Institute"/>
            <person name="Ahrendt S."/>
            <person name="Riley R."/>
            <person name="Andreopoulos W."/>
            <person name="Labutti K."/>
            <person name="Pangilinan J."/>
            <person name="Ruiz-Duenas F.J."/>
            <person name="Barrasa J.M."/>
            <person name="Sanchez-Garcia M."/>
            <person name="Camarero S."/>
            <person name="Miyauchi S."/>
            <person name="Serrano A."/>
            <person name="Linde D."/>
            <person name="Babiker R."/>
            <person name="Drula E."/>
            <person name="Ayuso-Fernandez I."/>
            <person name="Pacheco R."/>
            <person name="Padilla G."/>
            <person name="Ferreira P."/>
            <person name="Barriuso J."/>
            <person name="Kellner H."/>
            <person name="Castanera R."/>
            <person name="Alfaro M."/>
            <person name="Ramirez L."/>
            <person name="Pisabarro A.G."/>
            <person name="Kuo A."/>
            <person name="Tritt A."/>
            <person name="Lipzen A."/>
            <person name="He G."/>
            <person name="Yan M."/>
            <person name="Ng V."/>
            <person name="Cullen D."/>
            <person name="Martin F."/>
            <person name="Rosso M.-N."/>
            <person name="Henrissat B."/>
            <person name="Hibbett D."/>
            <person name="Martinez A.T."/>
            <person name="Grigoriev I.V."/>
        </authorList>
    </citation>
    <scope>NUCLEOTIDE SEQUENCE</scope>
    <source>
        <strain evidence="1">AH 40177</strain>
    </source>
</reference>
<dbReference type="OrthoDB" id="3133286at2759"/>
<dbReference type="InterPro" id="IPR043519">
    <property type="entry name" value="NT_sf"/>
</dbReference>
<gene>
    <name evidence="1" type="ORF">BDP27DRAFT_1335332</name>
</gene>
<protein>
    <recommendedName>
        <fullName evidence="3">Nucleotidyltransferase</fullName>
    </recommendedName>
</protein>
<organism evidence="1 2">
    <name type="scientific">Rhodocollybia butyracea</name>
    <dbReference type="NCBI Taxonomy" id="206335"/>
    <lineage>
        <taxon>Eukaryota</taxon>
        <taxon>Fungi</taxon>
        <taxon>Dikarya</taxon>
        <taxon>Basidiomycota</taxon>
        <taxon>Agaricomycotina</taxon>
        <taxon>Agaricomycetes</taxon>
        <taxon>Agaricomycetidae</taxon>
        <taxon>Agaricales</taxon>
        <taxon>Marasmiineae</taxon>
        <taxon>Omphalotaceae</taxon>
        <taxon>Rhodocollybia</taxon>
    </lineage>
</organism>
<evidence type="ECO:0008006" key="3">
    <source>
        <dbReference type="Google" id="ProtNLM"/>
    </source>
</evidence>
<proteinExistence type="predicted"/>
<accession>A0A9P5PGA1</accession>
<dbReference type="SUPFAM" id="SSF81301">
    <property type="entry name" value="Nucleotidyltransferase"/>
    <property type="match status" value="1"/>
</dbReference>
<dbReference type="EMBL" id="JADNRY010000149">
    <property type="protein sequence ID" value="KAF9063323.1"/>
    <property type="molecule type" value="Genomic_DNA"/>
</dbReference>
<comment type="caution">
    <text evidence="1">The sequence shown here is derived from an EMBL/GenBank/DDBJ whole genome shotgun (WGS) entry which is preliminary data.</text>
</comment>
<evidence type="ECO:0000313" key="2">
    <source>
        <dbReference type="Proteomes" id="UP000772434"/>
    </source>
</evidence>
<name>A0A9P5PGA1_9AGAR</name>
<dbReference type="Proteomes" id="UP000772434">
    <property type="component" value="Unassembled WGS sequence"/>
</dbReference>
<dbReference type="AlphaFoldDB" id="A0A9P5PGA1"/>
<evidence type="ECO:0000313" key="1">
    <source>
        <dbReference type="EMBL" id="KAF9063323.1"/>
    </source>
</evidence>
<sequence length="221" mass="25122">MSLSPKEVRKAARTAITIFGEYGMDCCLFGSLACHINGMTYRDPKDVDLIVINNGNHDTEDLKEILVNADPRFYLVESQNPAATYQVLWFRIGSGRGCKVDILTTGRSTDLNIPRVPAGCVEYIHPFNDLPVMPLIALLLLKLQGWTDHRHSQKNHERAKVRQDVADIRAMLKIAIDAEVHIDDQDSKWLPRWFRNQMGDRVEEYIGKFPGSQTQWESVGL</sequence>
<keyword evidence="2" id="KW-1185">Reference proteome</keyword>